<gene>
    <name evidence="1" type="ORF">SGRAN_1755</name>
</gene>
<dbReference type="GO" id="GO:0006508">
    <property type="term" value="P:proteolysis"/>
    <property type="evidence" value="ECO:0007669"/>
    <property type="project" value="UniProtKB-KW"/>
</dbReference>
<dbReference type="GO" id="GO:0008233">
    <property type="term" value="F:peptidase activity"/>
    <property type="evidence" value="ECO:0007669"/>
    <property type="project" value="UniProtKB-KW"/>
</dbReference>
<dbReference type="Proteomes" id="UP000058599">
    <property type="component" value="Chromosome"/>
</dbReference>
<dbReference type="InterPro" id="IPR036286">
    <property type="entry name" value="LexA/Signal_pep-like_sf"/>
</dbReference>
<sequence length="54" mass="6256">MPRDHDGNRLAHMMWSGVVPPGMIYVRSHHPHGFDSRYFGLVPIAKLTRMTRIL</sequence>
<keyword evidence="1" id="KW-0645">Protease</keyword>
<evidence type="ECO:0000313" key="2">
    <source>
        <dbReference type="Proteomes" id="UP000058599"/>
    </source>
</evidence>
<dbReference type="KEGG" id="sgi:SGRAN_1755"/>
<evidence type="ECO:0000313" key="1">
    <source>
        <dbReference type="EMBL" id="AMG74134.1"/>
    </source>
</evidence>
<reference evidence="1 2" key="1">
    <citation type="journal article" date="2016" name="BMC Genomics">
        <title>Genomic analysis of the nitrate-respiring Sphingopyxis granuli (formerly Sphingomonas macrogoltabida) strain TFA.</title>
        <authorList>
            <person name="Garcia-Romero I."/>
            <person name="Perez-Pulido A.J."/>
            <person name="Gonzalez-Flores Y.E."/>
            <person name="Reyes-Ramirez F."/>
            <person name="Santero E."/>
            <person name="Floriano B."/>
        </authorList>
    </citation>
    <scope>NUCLEOTIDE SEQUENCE [LARGE SCALE GENOMIC DNA]</scope>
    <source>
        <strain evidence="1 2">TFA</strain>
    </source>
</reference>
<protein>
    <submittedName>
        <fullName evidence="1">Type IV secretory protease</fullName>
    </submittedName>
</protein>
<name>A0AA86GL31_9SPHN</name>
<keyword evidence="1" id="KW-0378">Hydrolase</keyword>
<dbReference type="EMBL" id="CP012199">
    <property type="protein sequence ID" value="AMG74134.1"/>
    <property type="molecule type" value="Genomic_DNA"/>
</dbReference>
<accession>A0AA86GL31</accession>
<keyword evidence="2" id="KW-1185">Reference proteome</keyword>
<proteinExistence type="predicted"/>
<dbReference type="AlphaFoldDB" id="A0AA86GL31"/>
<organism evidence="1 2">
    <name type="scientific">Sphingopyxis granuli</name>
    <dbReference type="NCBI Taxonomy" id="267128"/>
    <lineage>
        <taxon>Bacteria</taxon>
        <taxon>Pseudomonadati</taxon>
        <taxon>Pseudomonadota</taxon>
        <taxon>Alphaproteobacteria</taxon>
        <taxon>Sphingomonadales</taxon>
        <taxon>Sphingomonadaceae</taxon>
        <taxon>Sphingopyxis</taxon>
    </lineage>
</organism>
<dbReference type="SUPFAM" id="SSF51306">
    <property type="entry name" value="LexA/Signal peptidase"/>
    <property type="match status" value="1"/>
</dbReference>